<feature type="region of interest" description="Disordered" evidence="4">
    <location>
        <begin position="65"/>
        <end position="152"/>
    </location>
</feature>
<dbReference type="PANTHER" id="PTHR27001">
    <property type="entry name" value="OS01G0253100 PROTEIN"/>
    <property type="match status" value="1"/>
</dbReference>
<feature type="binding site" evidence="3">
    <location>
        <position position="210"/>
    </location>
    <ligand>
        <name>ATP</name>
        <dbReference type="ChEBI" id="CHEBI:30616"/>
    </ligand>
</feature>
<evidence type="ECO:0000256" key="3">
    <source>
        <dbReference type="PROSITE-ProRule" id="PRU10141"/>
    </source>
</evidence>
<feature type="domain" description="Protein kinase" evidence="5">
    <location>
        <begin position="183"/>
        <end position="491"/>
    </location>
</feature>
<reference evidence="6" key="1">
    <citation type="submission" date="2023-05" db="EMBL/GenBank/DDBJ databases">
        <authorList>
            <person name="Stuckert A."/>
        </authorList>
    </citation>
    <scope>NUCLEOTIDE SEQUENCE</scope>
</reference>
<dbReference type="Gene3D" id="1.10.510.10">
    <property type="entry name" value="Transferase(Phosphotransferase) domain 1"/>
    <property type="match status" value="1"/>
</dbReference>
<dbReference type="SUPFAM" id="SSF56112">
    <property type="entry name" value="Protein kinase-like (PK-like)"/>
    <property type="match status" value="1"/>
</dbReference>
<comment type="caution">
    <text evidence="6">The sequence shown here is derived from an EMBL/GenBank/DDBJ whole genome shotgun (WGS) entry which is preliminary data.</text>
</comment>
<dbReference type="SUPFAM" id="SSF47986">
    <property type="entry name" value="DEATH domain"/>
    <property type="match status" value="1"/>
</dbReference>
<dbReference type="PROSITE" id="PS00107">
    <property type="entry name" value="PROTEIN_KINASE_ATP"/>
    <property type="match status" value="1"/>
</dbReference>
<gene>
    <name evidence="6" type="ORF">SPARVUS_LOCUS4102063</name>
</gene>
<dbReference type="InterPro" id="IPR008271">
    <property type="entry name" value="Ser/Thr_kinase_AS"/>
</dbReference>
<feature type="compositionally biased region" description="Pro residues" evidence="4">
    <location>
        <begin position="114"/>
        <end position="125"/>
    </location>
</feature>
<feature type="compositionally biased region" description="Low complexity" evidence="4">
    <location>
        <begin position="126"/>
        <end position="152"/>
    </location>
</feature>
<evidence type="ECO:0000256" key="2">
    <source>
        <dbReference type="ARBA" id="ARBA00022840"/>
    </source>
</evidence>
<evidence type="ECO:0000313" key="6">
    <source>
        <dbReference type="EMBL" id="CAI9553812.1"/>
    </source>
</evidence>
<keyword evidence="1 3" id="KW-0547">Nucleotide-binding</keyword>
<feature type="compositionally biased region" description="Pro residues" evidence="4">
    <location>
        <begin position="75"/>
        <end position="84"/>
    </location>
</feature>
<dbReference type="PROSITE" id="PS50011">
    <property type="entry name" value="PROTEIN_KINASE_DOM"/>
    <property type="match status" value="1"/>
</dbReference>
<keyword evidence="7" id="KW-1185">Reference proteome</keyword>
<dbReference type="InterPro" id="IPR011009">
    <property type="entry name" value="Kinase-like_dom_sf"/>
</dbReference>
<dbReference type="SMART" id="SM00220">
    <property type="entry name" value="S_TKc"/>
    <property type="match status" value="1"/>
</dbReference>
<evidence type="ECO:0000313" key="7">
    <source>
        <dbReference type="Proteomes" id="UP001162483"/>
    </source>
</evidence>
<dbReference type="PANTHER" id="PTHR27001:SF929">
    <property type="entry name" value="INTERLEUKIN 1 RECEPTOR-ASSOCIATED KINASE 1"/>
    <property type="match status" value="1"/>
</dbReference>
<dbReference type="Gene3D" id="1.10.533.10">
    <property type="entry name" value="Death Domain, Fas"/>
    <property type="match status" value="1"/>
</dbReference>
<keyword evidence="2 3" id="KW-0067">ATP-binding</keyword>
<dbReference type="InterPro" id="IPR017441">
    <property type="entry name" value="Protein_kinase_ATP_BS"/>
</dbReference>
<evidence type="ECO:0000259" key="5">
    <source>
        <dbReference type="PROSITE" id="PS50011"/>
    </source>
</evidence>
<dbReference type="Pfam" id="PF00069">
    <property type="entry name" value="Pkinase"/>
    <property type="match status" value="1"/>
</dbReference>
<name>A0ABN9C1C8_9NEOB</name>
<proteinExistence type="predicted"/>
<dbReference type="EMBL" id="CATNWA010007334">
    <property type="protein sequence ID" value="CAI9553812.1"/>
    <property type="molecule type" value="Genomic_DNA"/>
</dbReference>
<organism evidence="6 7">
    <name type="scientific">Staurois parvus</name>
    <dbReference type="NCBI Taxonomy" id="386267"/>
    <lineage>
        <taxon>Eukaryota</taxon>
        <taxon>Metazoa</taxon>
        <taxon>Chordata</taxon>
        <taxon>Craniata</taxon>
        <taxon>Vertebrata</taxon>
        <taxon>Euteleostomi</taxon>
        <taxon>Amphibia</taxon>
        <taxon>Batrachia</taxon>
        <taxon>Anura</taxon>
        <taxon>Neobatrachia</taxon>
        <taxon>Ranoidea</taxon>
        <taxon>Ranidae</taxon>
        <taxon>Staurois</taxon>
    </lineage>
</organism>
<protein>
    <recommendedName>
        <fullName evidence="5">Protein kinase domain-containing protein</fullName>
    </recommendedName>
</protein>
<dbReference type="InterPro" id="IPR011029">
    <property type="entry name" value="DEATH-like_dom_sf"/>
</dbReference>
<dbReference type="Proteomes" id="UP001162483">
    <property type="component" value="Unassembled WGS sequence"/>
</dbReference>
<dbReference type="Gene3D" id="3.30.200.20">
    <property type="entry name" value="Phosphorylase Kinase, domain 1"/>
    <property type="match status" value="1"/>
</dbReference>
<dbReference type="InterPro" id="IPR000719">
    <property type="entry name" value="Prot_kinase_dom"/>
</dbReference>
<dbReference type="PROSITE" id="PS00108">
    <property type="entry name" value="PROTEIN_KINASE_ST"/>
    <property type="match status" value="1"/>
</dbReference>
<evidence type="ECO:0000256" key="4">
    <source>
        <dbReference type="SAM" id="MobiDB-lite"/>
    </source>
</evidence>
<evidence type="ECO:0000256" key="1">
    <source>
        <dbReference type="ARBA" id="ARBA00022741"/>
    </source>
</evidence>
<accession>A0ABN9C1C8</accession>
<sequence length="546" mass="61303">MIIVDQTALRLLEKQGHQRNRTEAVMWNWMHRNGRVGELLSVLQKLNFLRALSIFEHWRSEYQSRLPPAQKTSPPETPSPPPPQCRLHTEENRLQKRHQSPSLSYAETVHSSGPPLPFPGPPPPHLISSSVCPSRTPGSDSSSSTSSNTHSSIQESFPYINIVEPPRNLQWNFQEVLDSTKNFSQSLQIGEGGFGCVYKATIRNTEYAVKRLKQDSELEWSTVKKSFLTEIEKLTCLRHPNIIDLAGYCMQGEEYCLIYLFLPNGSLEDRLQLQGSFPTLSWKQRLSIIQGAACGIQFLHTCQPSIIHGDIKSSNILLDQALVPKIGDFGLSRFSRYTCDAGKSRTLARTSTVRGTLAYLPDEYVKMGKLTFELDTYSFGVVLLEILTGQKAVDNENSSHTKYLKDIVNEEESDKEVESSSLKGASKVSEDKQSRAASRICHQHLDLRAGICPFEVAQDLSLLACRCLGRQKKRPRMVEVFNEIKRLQELLALMEIGHDGGDLCGGAYAGSGSFPPMSDLPFQFAGFHPQPSGKHGQIYRFWPSYE</sequence>